<keyword evidence="3" id="KW-1185">Reference proteome</keyword>
<organism evidence="2 3">
    <name type="scientific">Dacryopinax primogenitus (strain DJM 731)</name>
    <name type="common">Brown rot fungus</name>
    <dbReference type="NCBI Taxonomy" id="1858805"/>
    <lineage>
        <taxon>Eukaryota</taxon>
        <taxon>Fungi</taxon>
        <taxon>Dikarya</taxon>
        <taxon>Basidiomycota</taxon>
        <taxon>Agaricomycotina</taxon>
        <taxon>Dacrymycetes</taxon>
        <taxon>Dacrymycetales</taxon>
        <taxon>Dacrymycetaceae</taxon>
        <taxon>Dacryopinax</taxon>
    </lineage>
</organism>
<evidence type="ECO:0000313" key="3">
    <source>
        <dbReference type="Proteomes" id="UP000030653"/>
    </source>
</evidence>
<proteinExistence type="predicted"/>
<dbReference type="STRING" id="1858805.M5FQT6"/>
<dbReference type="HOGENOM" id="CLU_507151_0_0_1"/>
<reference evidence="2 3" key="1">
    <citation type="journal article" date="2012" name="Science">
        <title>The Paleozoic origin of enzymatic lignin decomposition reconstructed from 31 fungal genomes.</title>
        <authorList>
            <person name="Floudas D."/>
            <person name="Binder M."/>
            <person name="Riley R."/>
            <person name="Barry K."/>
            <person name="Blanchette R.A."/>
            <person name="Henrissat B."/>
            <person name="Martinez A.T."/>
            <person name="Otillar R."/>
            <person name="Spatafora J.W."/>
            <person name="Yadav J.S."/>
            <person name="Aerts A."/>
            <person name="Benoit I."/>
            <person name="Boyd A."/>
            <person name="Carlson A."/>
            <person name="Copeland A."/>
            <person name="Coutinho P.M."/>
            <person name="de Vries R.P."/>
            <person name="Ferreira P."/>
            <person name="Findley K."/>
            <person name="Foster B."/>
            <person name="Gaskell J."/>
            <person name="Glotzer D."/>
            <person name="Gorecki P."/>
            <person name="Heitman J."/>
            <person name="Hesse C."/>
            <person name="Hori C."/>
            <person name="Igarashi K."/>
            <person name="Jurgens J.A."/>
            <person name="Kallen N."/>
            <person name="Kersten P."/>
            <person name="Kohler A."/>
            <person name="Kuees U."/>
            <person name="Kumar T.K.A."/>
            <person name="Kuo A."/>
            <person name="LaButti K."/>
            <person name="Larrondo L.F."/>
            <person name="Lindquist E."/>
            <person name="Ling A."/>
            <person name="Lombard V."/>
            <person name="Lucas S."/>
            <person name="Lundell T."/>
            <person name="Martin R."/>
            <person name="McLaughlin D.J."/>
            <person name="Morgenstern I."/>
            <person name="Morin E."/>
            <person name="Murat C."/>
            <person name="Nagy L.G."/>
            <person name="Nolan M."/>
            <person name="Ohm R.A."/>
            <person name="Patyshakuliyeva A."/>
            <person name="Rokas A."/>
            <person name="Ruiz-Duenas F.J."/>
            <person name="Sabat G."/>
            <person name="Salamov A."/>
            <person name="Samejima M."/>
            <person name="Schmutz J."/>
            <person name="Slot J.C."/>
            <person name="St John F."/>
            <person name="Stenlid J."/>
            <person name="Sun H."/>
            <person name="Sun S."/>
            <person name="Syed K."/>
            <person name="Tsang A."/>
            <person name="Wiebenga A."/>
            <person name="Young D."/>
            <person name="Pisabarro A."/>
            <person name="Eastwood D.C."/>
            <person name="Martin F."/>
            <person name="Cullen D."/>
            <person name="Grigoriev I.V."/>
            <person name="Hibbett D.S."/>
        </authorList>
    </citation>
    <scope>NUCLEOTIDE SEQUENCE [LARGE SCALE GENOMIC DNA]</scope>
    <source>
        <strain evidence="2 3">DJM-731 SS1</strain>
    </source>
</reference>
<feature type="compositionally biased region" description="Polar residues" evidence="1">
    <location>
        <begin position="264"/>
        <end position="275"/>
    </location>
</feature>
<feature type="compositionally biased region" description="Polar residues" evidence="1">
    <location>
        <begin position="436"/>
        <end position="445"/>
    </location>
</feature>
<dbReference type="RefSeq" id="XP_040624836.1">
    <property type="nucleotide sequence ID" value="XM_040773884.1"/>
</dbReference>
<dbReference type="EMBL" id="JH795875">
    <property type="protein sequence ID" value="EJT97938.1"/>
    <property type="molecule type" value="Genomic_DNA"/>
</dbReference>
<feature type="compositionally biased region" description="Polar residues" evidence="1">
    <location>
        <begin position="469"/>
        <end position="486"/>
    </location>
</feature>
<feature type="region of interest" description="Disordered" evidence="1">
    <location>
        <begin position="392"/>
        <end position="537"/>
    </location>
</feature>
<feature type="compositionally biased region" description="Acidic residues" evidence="1">
    <location>
        <begin position="13"/>
        <end position="22"/>
    </location>
</feature>
<dbReference type="GeneID" id="63688946"/>
<feature type="compositionally biased region" description="Basic residues" evidence="1">
    <location>
        <begin position="528"/>
        <end position="537"/>
    </location>
</feature>
<dbReference type="OrthoDB" id="10646236at2759"/>
<sequence>MSSLSEVPGQIDERDDEEEDDVSVFSRMVPTRDVTPMPVRHLDARASTPLSNTPSDLFSGDYDLEDSHPELEPVTMRNPFEGLALPTRHDFRLPVHLELSQPPAVGHHVEMVPPVEVSDITSVPVSQPSLIVPHRPEQNVGVAYDSGSVLQDAQEPGDGISPARGPTDLKAETLFPRIIDQEAESTRVVTDVEAQTGQRFEEEHVMLEVLRSPSVTEPTAEINGASPLEREKEFVAENMVGEPLSDALEIVPHHHGPSIIPARSETQASRTSSSYVGHRPLTRAQCHWEKIRVTIKDTPSRVFFVTICNINEAQELDGIIREGPAVRSEWDQALEEIPPLIAEGMADVLAKLEMYIGTSPLGAARWLPVAQDEVEGVRAEFAKLEYTRKVLKRPRTEDEEGKDSSEPLQKKPRTPTPLDPLDTSSKISSEPRRTRLQLTPSSNTRGKGHQKSLSVDGRLTPTREIPDVTRNSSSTIPRSSALSSSPGLARYPLRSHDQEEHEEHEERERREEQLASSSNTPSTPPRRTVGRRKQVGG</sequence>
<feature type="region of interest" description="Disordered" evidence="1">
    <location>
        <begin position="1"/>
        <end position="56"/>
    </location>
</feature>
<accession>M5FQT6</accession>
<protein>
    <submittedName>
        <fullName evidence="2">Uncharacterized protein</fullName>
    </submittedName>
</protein>
<dbReference type="Proteomes" id="UP000030653">
    <property type="component" value="Unassembled WGS sequence"/>
</dbReference>
<feature type="compositionally biased region" description="Low complexity" evidence="1">
    <location>
        <begin position="516"/>
        <end position="527"/>
    </location>
</feature>
<evidence type="ECO:0000313" key="2">
    <source>
        <dbReference type="EMBL" id="EJT97938.1"/>
    </source>
</evidence>
<gene>
    <name evidence="2" type="ORF">DACRYDRAFT_24855</name>
</gene>
<feature type="region of interest" description="Disordered" evidence="1">
    <location>
        <begin position="254"/>
        <end position="276"/>
    </location>
</feature>
<evidence type="ECO:0000256" key="1">
    <source>
        <dbReference type="SAM" id="MobiDB-lite"/>
    </source>
</evidence>
<name>M5FQT6_DACPD</name>
<feature type="compositionally biased region" description="Basic and acidic residues" evidence="1">
    <location>
        <begin position="494"/>
        <end position="513"/>
    </location>
</feature>
<dbReference type="AlphaFoldDB" id="M5FQT6"/>